<dbReference type="EMBL" id="CM031817">
    <property type="protein sequence ID" value="KAG6643045.1"/>
    <property type="molecule type" value="Genomic_DNA"/>
</dbReference>
<evidence type="ECO:0000313" key="1">
    <source>
        <dbReference type="EMBL" id="KAG6643045.1"/>
    </source>
</evidence>
<sequence>MTEEDRAGPPKGGAHVSFCRDSSAHHTNEDHFEMDKLWMPDFVVQSYGSICSAIPSVKHT</sequence>
<proteinExistence type="predicted"/>
<gene>
    <name evidence="1" type="ORF">CIPAW_09G182600</name>
</gene>
<name>A0A8T1PJH6_CARIL</name>
<comment type="caution">
    <text evidence="1">The sequence shown here is derived from an EMBL/GenBank/DDBJ whole genome shotgun (WGS) entry which is preliminary data.</text>
</comment>
<protein>
    <submittedName>
        <fullName evidence="1">Uncharacterized protein</fullName>
    </submittedName>
</protein>
<accession>A0A8T1PJH6</accession>
<evidence type="ECO:0000313" key="2">
    <source>
        <dbReference type="Proteomes" id="UP000811609"/>
    </source>
</evidence>
<reference evidence="1" key="1">
    <citation type="submission" date="2020-12" db="EMBL/GenBank/DDBJ databases">
        <title>WGS assembly of Carya illinoinensis cv. Pawnee.</title>
        <authorList>
            <person name="Platts A."/>
            <person name="Shu S."/>
            <person name="Wright S."/>
            <person name="Barry K."/>
            <person name="Edger P."/>
            <person name="Pires J.C."/>
            <person name="Schmutz J."/>
        </authorList>
    </citation>
    <scope>NUCLEOTIDE SEQUENCE</scope>
    <source>
        <tissue evidence="1">Leaf</tissue>
    </source>
</reference>
<dbReference type="Proteomes" id="UP000811609">
    <property type="component" value="Chromosome 9"/>
</dbReference>
<organism evidence="1 2">
    <name type="scientific">Carya illinoinensis</name>
    <name type="common">Pecan</name>
    <dbReference type="NCBI Taxonomy" id="32201"/>
    <lineage>
        <taxon>Eukaryota</taxon>
        <taxon>Viridiplantae</taxon>
        <taxon>Streptophyta</taxon>
        <taxon>Embryophyta</taxon>
        <taxon>Tracheophyta</taxon>
        <taxon>Spermatophyta</taxon>
        <taxon>Magnoliopsida</taxon>
        <taxon>eudicotyledons</taxon>
        <taxon>Gunneridae</taxon>
        <taxon>Pentapetalae</taxon>
        <taxon>rosids</taxon>
        <taxon>fabids</taxon>
        <taxon>Fagales</taxon>
        <taxon>Juglandaceae</taxon>
        <taxon>Carya</taxon>
    </lineage>
</organism>
<keyword evidence="2" id="KW-1185">Reference proteome</keyword>
<dbReference type="AlphaFoldDB" id="A0A8T1PJH6"/>